<dbReference type="PROSITE" id="PS00086">
    <property type="entry name" value="CYTOCHROME_P450"/>
    <property type="match status" value="1"/>
</dbReference>
<dbReference type="GO" id="GO:0016705">
    <property type="term" value="F:oxidoreductase activity, acting on paired donors, with incorporation or reduction of molecular oxygen"/>
    <property type="evidence" value="ECO:0007669"/>
    <property type="project" value="InterPro"/>
</dbReference>
<evidence type="ECO:0000256" key="1">
    <source>
        <dbReference type="ARBA" id="ARBA00010617"/>
    </source>
</evidence>
<dbReference type="InterPro" id="IPR036396">
    <property type="entry name" value="Cyt_P450_sf"/>
</dbReference>
<sequence length="410" mass="44531">MTVKIATAQEIPLIDQDGPYRNDHEMLRACVGPAPVARTPYGTYLALRWRHAETLTNPSLTRQLELETMFLQGISDGPIFEMFANGMLFSNGEAHRRRRGPVAKTFAFKAMEAMRGEIRALAETLVRARLNAGVVDFLDEIAGEIPAAIIARILGVPGDDAPYFSRLVYSSIRGLSPHEPSVRPQIERDLAALNDYVAGLLEARRAAPEEDFLSQFLAATGGEGGLSPVEARVQVAGLILAGSDTTRLAICSTLSQLLQHQDQWAALCADPDGLKKPAAEEGLRYDPAVASVPRVALRNLDLDGFVVPAGSVVALSLIAALRDPEVYEDPDRFDIFRKDRTRWHLAFGAGAHRCLGEALARAELEETIAAIARLAPGTKLVGPPPKLSGLRAVRSIDRMEVAFAQRTISI</sequence>
<dbReference type="EMBL" id="FZQA01000001">
    <property type="protein sequence ID" value="SNT68062.1"/>
    <property type="molecule type" value="Genomic_DNA"/>
</dbReference>
<proteinExistence type="inferred from homology"/>
<dbReference type="InterPro" id="IPR002397">
    <property type="entry name" value="Cyt_P450_B"/>
</dbReference>
<dbReference type="InterPro" id="IPR017972">
    <property type="entry name" value="Cyt_P450_CS"/>
</dbReference>
<accession>A0A239PJS9</accession>
<gene>
    <name evidence="3" type="ORF">SAMN06297382_0558</name>
</gene>
<name>A0A239PJS9_9PROT</name>
<keyword evidence="2" id="KW-0408">Iron</keyword>
<organism evidence="3 4">
    <name type="scientific">Amphiplicatus metriothermophilus</name>
    <dbReference type="NCBI Taxonomy" id="1519374"/>
    <lineage>
        <taxon>Bacteria</taxon>
        <taxon>Pseudomonadati</taxon>
        <taxon>Pseudomonadota</taxon>
        <taxon>Alphaproteobacteria</taxon>
        <taxon>Parvularculales</taxon>
        <taxon>Parvularculaceae</taxon>
        <taxon>Amphiplicatus</taxon>
    </lineage>
</organism>
<protein>
    <recommendedName>
        <fullName evidence="5">Cytochrome P450</fullName>
    </recommendedName>
</protein>
<dbReference type="InterPro" id="IPR001128">
    <property type="entry name" value="Cyt_P450"/>
</dbReference>
<dbReference type="Gene3D" id="1.10.630.10">
    <property type="entry name" value="Cytochrome P450"/>
    <property type="match status" value="1"/>
</dbReference>
<dbReference type="PANTHER" id="PTHR46696">
    <property type="entry name" value="P450, PUTATIVE (EUROFUNG)-RELATED"/>
    <property type="match status" value="1"/>
</dbReference>
<dbReference type="SUPFAM" id="SSF48264">
    <property type="entry name" value="Cytochrome P450"/>
    <property type="match status" value="1"/>
</dbReference>
<comment type="similarity">
    <text evidence="1 2">Belongs to the cytochrome P450 family.</text>
</comment>
<dbReference type="PRINTS" id="PR00359">
    <property type="entry name" value="BP450"/>
</dbReference>
<dbReference type="PRINTS" id="PR00385">
    <property type="entry name" value="P450"/>
</dbReference>
<reference evidence="3 4" key="1">
    <citation type="submission" date="2017-07" db="EMBL/GenBank/DDBJ databases">
        <authorList>
            <person name="Sun Z.S."/>
            <person name="Albrecht U."/>
            <person name="Echele G."/>
            <person name="Lee C.C."/>
        </authorList>
    </citation>
    <scope>NUCLEOTIDE SEQUENCE [LARGE SCALE GENOMIC DNA]</scope>
    <source>
        <strain evidence="3 4">CGMCC 1.12710</strain>
    </source>
</reference>
<dbReference type="GO" id="GO:0020037">
    <property type="term" value="F:heme binding"/>
    <property type="evidence" value="ECO:0007669"/>
    <property type="project" value="InterPro"/>
</dbReference>
<dbReference type="OrthoDB" id="9801155at2"/>
<keyword evidence="4" id="KW-1185">Reference proteome</keyword>
<keyword evidence="2" id="KW-0349">Heme</keyword>
<evidence type="ECO:0008006" key="5">
    <source>
        <dbReference type="Google" id="ProtNLM"/>
    </source>
</evidence>
<dbReference type="GO" id="GO:0005506">
    <property type="term" value="F:iron ion binding"/>
    <property type="evidence" value="ECO:0007669"/>
    <property type="project" value="InterPro"/>
</dbReference>
<dbReference type="AlphaFoldDB" id="A0A239PJS9"/>
<keyword evidence="2" id="KW-0503">Monooxygenase</keyword>
<evidence type="ECO:0000313" key="4">
    <source>
        <dbReference type="Proteomes" id="UP000198346"/>
    </source>
</evidence>
<evidence type="ECO:0000313" key="3">
    <source>
        <dbReference type="EMBL" id="SNT68062.1"/>
    </source>
</evidence>
<keyword evidence="2" id="KW-0479">Metal-binding</keyword>
<keyword evidence="2" id="KW-0560">Oxidoreductase</keyword>
<dbReference type="RefSeq" id="WP_089411046.1">
    <property type="nucleotide sequence ID" value="NZ_FZQA01000001.1"/>
</dbReference>
<dbReference type="Proteomes" id="UP000198346">
    <property type="component" value="Unassembled WGS sequence"/>
</dbReference>
<dbReference type="PANTHER" id="PTHR46696:SF1">
    <property type="entry name" value="CYTOCHROME P450 YJIB-RELATED"/>
    <property type="match status" value="1"/>
</dbReference>
<dbReference type="Pfam" id="PF00067">
    <property type="entry name" value="p450"/>
    <property type="match status" value="1"/>
</dbReference>
<evidence type="ECO:0000256" key="2">
    <source>
        <dbReference type="RuleBase" id="RU000461"/>
    </source>
</evidence>
<dbReference type="GO" id="GO:0004497">
    <property type="term" value="F:monooxygenase activity"/>
    <property type="evidence" value="ECO:0007669"/>
    <property type="project" value="UniProtKB-KW"/>
</dbReference>